<evidence type="ECO:0000313" key="1">
    <source>
        <dbReference type="EMBL" id="MDQ0011143.1"/>
    </source>
</evidence>
<sequence>MNGNASKTHSSRAGGLDPTFGDNGMVVLSAPGFDQMRAYGVTSDARDDTVYVSGSCIRTGKDENSAFVMKLRADGSVDATFGNGGLSLVTPSIGAEALHVHVQPNGNILVHLTMSVKDSIVHALAMVESHGVPDETFGNDGLAVLDMEFHALIHATVTPLEDGRILVVGKRQHKQNAKIEGVILRLLANGQWDMTLNRGGILPLSSFPGQVDEENVQCGHAQGHAFVVAGQYAGMLLVRRYFDDGSIDGAFGLDGDFAIPINAESGHTAVGSLDDLIPADDGAFIVIGMNAVPEQGYELHGFLAGVDSTGKPDRTFNGGEILYTTAAVGPSRLKTGGFDGEGRFIAVGTRGGLLSDGILIGRYLASGALDTSFGELDGFVFFNDPTHTEIRRGFAMQGDRGILVSGQISGLDGSRAVVMRFVNT</sequence>
<dbReference type="Gene3D" id="2.80.10.50">
    <property type="match status" value="1"/>
</dbReference>
<gene>
    <name evidence="1" type="ORF">J2T07_003353</name>
</gene>
<dbReference type="EMBL" id="JAUSSK010000005">
    <property type="protein sequence ID" value="MDQ0011143.1"/>
    <property type="molecule type" value="Genomic_DNA"/>
</dbReference>
<protein>
    <submittedName>
        <fullName evidence="1">Delta-60 repeat protein</fullName>
    </submittedName>
</protein>
<proteinExistence type="predicted"/>
<comment type="caution">
    <text evidence="1">The sequence shown here is derived from an EMBL/GenBank/DDBJ whole genome shotgun (WGS) entry which is preliminary data.</text>
</comment>
<dbReference type="NCBIfam" id="TIGR02608">
    <property type="entry name" value="delta_60_rpt"/>
    <property type="match status" value="4"/>
</dbReference>
<dbReference type="Pfam" id="PF17164">
    <property type="entry name" value="DUF5122"/>
    <property type="match status" value="1"/>
</dbReference>
<name>A0ABT9T1J0_9GAMM</name>
<reference evidence="1 2" key="1">
    <citation type="submission" date="2023-07" db="EMBL/GenBank/DDBJ databases">
        <title>Sorghum-associated microbial communities from plants grown in Nebraska, USA.</title>
        <authorList>
            <person name="Schachtman D."/>
        </authorList>
    </citation>
    <scope>NUCLEOTIDE SEQUENCE [LARGE SCALE GENOMIC DNA]</scope>
    <source>
        <strain evidence="1 2">CC60</strain>
    </source>
</reference>
<dbReference type="RefSeq" id="WP_306851399.1">
    <property type="nucleotide sequence ID" value="NZ_JAUSSK010000005.1"/>
</dbReference>
<organism evidence="1 2">
    <name type="scientific">Luteibacter jiangsuensis</name>
    <dbReference type="NCBI Taxonomy" id="637577"/>
    <lineage>
        <taxon>Bacteria</taxon>
        <taxon>Pseudomonadati</taxon>
        <taxon>Pseudomonadota</taxon>
        <taxon>Gammaproteobacteria</taxon>
        <taxon>Lysobacterales</taxon>
        <taxon>Rhodanobacteraceae</taxon>
        <taxon>Luteibacter</taxon>
    </lineage>
</organism>
<evidence type="ECO:0000313" key="2">
    <source>
        <dbReference type="Proteomes" id="UP001237737"/>
    </source>
</evidence>
<accession>A0ABT9T1J0</accession>
<dbReference type="InterPro" id="IPR013431">
    <property type="entry name" value="Delta_60_rpt"/>
</dbReference>
<dbReference type="Proteomes" id="UP001237737">
    <property type="component" value="Unassembled WGS sequence"/>
</dbReference>
<keyword evidence="2" id="KW-1185">Reference proteome</keyword>